<organism evidence="9 10">
    <name type="scientific">Nematocida displodere</name>
    <dbReference type="NCBI Taxonomy" id="1805483"/>
    <lineage>
        <taxon>Eukaryota</taxon>
        <taxon>Fungi</taxon>
        <taxon>Fungi incertae sedis</taxon>
        <taxon>Microsporidia</taxon>
        <taxon>Nematocida</taxon>
    </lineage>
</organism>
<dbReference type="Pfam" id="PF13696">
    <property type="entry name" value="zf-CCHC_2"/>
    <property type="match status" value="1"/>
</dbReference>
<evidence type="ECO:0000313" key="9">
    <source>
        <dbReference type="EMBL" id="OAG30185.1"/>
    </source>
</evidence>
<dbReference type="Pfam" id="PF08783">
    <property type="entry name" value="DWNN"/>
    <property type="match status" value="1"/>
</dbReference>
<evidence type="ECO:0000256" key="2">
    <source>
        <dbReference type="ARBA" id="ARBA00022723"/>
    </source>
</evidence>
<dbReference type="GO" id="GO:0008270">
    <property type="term" value="F:zinc ion binding"/>
    <property type="evidence" value="ECO:0007669"/>
    <property type="project" value="UniProtKB-KW"/>
</dbReference>
<dbReference type="Proteomes" id="UP000185944">
    <property type="component" value="Unassembled WGS sequence"/>
</dbReference>
<evidence type="ECO:0000256" key="3">
    <source>
        <dbReference type="ARBA" id="ARBA00022771"/>
    </source>
</evidence>
<dbReference type="GO" id="GO:0006397">
    <property type="term" value="P:mRNA processing"/>
    <property type="evidence" value="ECO:0007669"/>
    <property type="project" value="InterPro"/>
</dbReference>
<dbReference type="SMART" id="SM00343">
    <property type="entry name" value="ZnF_C2HC"/>
    <property type="match status" value="1"/>
</dbReference>
<comment type="caution">
    <text evidence="9">The sequence shown here is derived from an EMBL/GenBank/DDBJ whole genome shotgun (WGS) entry which is preliminary data.</text>
</comment>
<dbReference type="PROSITE" id="PS51282">
    <property type="entry name" value="DWNN"/>
    <property type="match status" value="1"/>
</dbReference>
<proteinExistence type="predicted"/>
<gene>
    <name evidence="9" type="ORF">NEDG_01768</name>
</gene>
<dbReference type="VEuPathDB" id="MicrosporidiaDB:NEDG_01768"/>
<accession>A0A177EE08</accession>
<keyword evidence="2" id="KW-0479">Metal-binding</keyword>
<dbReference type="RefSeq" id="XP_067544660.1">
    <property type="nucleotide sequence ID" value="XM_067689186.1"/>
</dbReference>
<dbReference type="GO" id="GO:0005634">
    <property type="term" value="C:nucleus"/>
    <property type="evidence" value="ECO:0007669"/>
    <property type="project" value="UniProtKB-SubCell"/>
</dbReference>
<evidence type="ECO:0000256" key="1">
    <source>
        <dbReference type="ARBA" id="ARBA00004123"/>
    </source>
</evidence>
<name>A0A177EE08_9MICR</name>
<keyword evidence="4" id="KW-0862">Zinc</keyword>
<dbReference type="Gene3D" id="4.10.60.10">
    <property type="entry name" value="Zinc finger, CCHC-type"/>
    <property type="match status" value="1"/>
</dbReference>
<dbReference type="GO" id="GO:0003676">
    <property type="term" value="F:nucleic acid binding"/>
    <property type="evidence" value="ECO:0007669"/>
    <property type="project" value="InterPro"/>
</dbReference>
<dbReference type="InterPro" id="IPR013083">
    <property type="entry name" value="Znf_RING/FYVE/PHD"/>
</dbReference>
<dbReference type="InterPro" id="IPR033489">
    <property type="entry name" value="RBBP6"/>
</dbReference>
<comment type="subcellular location">
    <subcellularLocation>
        <location evidence="1">Nucleus</location>
    </subcellularLocation>
</comment>
<dbReference type="SMART" id="SM00184">
    <property type="entry name" value="RING"/>
    <property type="match status" value="1"/>
</dbReference>
<dbReference type="InterPro" id="IPR001841">
    <property type="entry name" value="Znf_RING"/>
</dbReference>
<reference evidence="9 10" key="1">
    <citation type="submission" date="2016-02" db="EMBL/GenBank/DDBJ databases">
        <title>Discovery of a natural microsporidian pathogen with a broad tissue tropism in Caenorhabditis elegans.</title>
        <authorList>
            <person name="Luallen R.J."/>
            <person name="Reinke A.W."/>
            <person name="Tong L."/>
            <person name="Botts M.R."/>
            <person name="Felix M.-A."/>
            <person name="Troemel E.R."/>
        </authorList>
    </citation>
    <scope>NUCLEOTIDE SEQUENCE [LARGE SCALE GENOMIC DNA]</scope>
    <source>
        <strain evidence="9 10">JUm2807</strain>
    </source>
</reference>
<evidence type="ECO:0000256" key="6">
    <source>
        <dbReference type="PROSITE-ProRule" id="PRU00047"/>
    </source>
</evidence>
<keyword evidence="5" id="KW-0539">Nucleus</keyword>
<dbReference type="InterPro" id="IPR036875">
    <property type="entry name" value="Znf_CCHC_sf"/>
</dbReference>
<dbReference type="Gene3D" id="3.10.20.90">
    <property type="entry name" value="Phosphatidylinositol 3-kinase Catalytic Subunit, Chain A, domain 1"/>
    <property type="match status" value="1"/>
</dbReference>
<dbReference type="AlphaFoldDB" id="A0A177EE08"/>
<feature type="domain" description="DWNN" evidence="8">
    <location>
        <begin position="3"/>
        <end position="75"/>
    </location>
</feature>
<dbReference type="OrthoDB" id="5588846at2759"/>
<dbReference type="GeneID" id="93648118"/>
<sequence length="264" mass="29899">MQVFFRFRSEKSFSRIETERSSMPLWELKAEIVSLRQLTLHDYHLVFYLDTSNQPITDNYTAIHSNTNIIIERVPNYMQVGYKEALEKTKPAAEAAKVPEEASSISVLNTLSSRTPPSTYICFRCGQKGHYIQMCPTNNIKQYDAMRVKKATGIPKTFLVPAEETSSSVLLNEEGKFVRAQPQTKEFSKHFGQQSVKSAIPSNFICPRCKEVLADAVRLECRHTVCECCAGGKCPVCGKRSHKTATDTKTRKKIEEFLENIKCG</sequence>
<dbReference type="PANTHER" id="PTHR15439">
    <property type="entry name" value="RETINOBLASTOMA-BINDING PROTEIN 6"/>
    <property type="match status" value="1"/>
</dbReference>
<dbReference type="GO" id="GO:0016567">
    <property type="term" value="P:protein ubiquitination"/>
    <property type="evidence" value="ECO:0007669"/>
    <property type="project" value="InterPro"/>
</dbReference>
<evidence type="ECO:0000259" key="7">
    <source>
        <dbReference type="PROSITE" id="PS50158"/>
    </source>
</evidence>
<evidence type="ECO:0000256" key="4">
    <source>
        <dbReference type="ARBA" id="ARBA00022833"/>
    </source>
</evidence>
<dbReference type="SMART" id="SM01180">
    <property type="entry name" value="DWNN"/>
    <property type="match status" value="1"/>
</dbReference>
<dbReference type="Gene3D" id="3.30.40.10">
    <property type="entry name" value="Zinc/RING finger domain, C3HC4 (zinc finger)"/>
    <property type="match status" value="1"/>
</dbReference>
<dbReference type="EMBL" id="LTDL01000037">
    <property type="protein sequence ID" value="OAG30185.1"/>
    <property type="molecule type" value="Genomic_DNA"/>
</dbReference>
<dbReference type="GO" id="GO:0006511">
    <property type="term" value="P:ubiquitin-dependent protein catabolic process"/>
    <property type="evidence" value="ECO:0007669"/>
    <property type="project" value="TreeGrafter"/>
</dbReference>
<evidence type="ECO:0000256" key="5">
    <source>
        <dbReference type="ARBA" id="ARBA00023242"/>
    </source>
</evidence>
<dbReference type="SUPFAM" id="SSF57850">
    <property type="entry name" value="RING/U-box"/>
    <property type="match status" value="1"/>
</dbReference>
<evidence type="ECO:0000259" key="8">
    <source>
        <dbReference type="PROSITE" id="PS51282"/>
    </source>
</evidence>
<evidence type="ECO:0000313" key="10">
    <source>
        <dbReference type="Proteomes" id="UP000185944"/>
    </source>
</evidence>
<dbReference type="GO" id="GO:0061630">
    <property type="term" value="F:ubiquitin protein ligase activity"/>
    <property type="evidence" value="ECO:0007669"/>
    <property type="project" value="InterPro"/>
</dbReference>
<feature type="domain" description="CCHC-type" evidence="7">
    <location>
        <begin position="122"/>
        <end position="136"/>
    </location>
</feature>
<dbReference type="InterPro" id="IPR017907">
    <property type="entry name" value="Znf_RING_CS"/>
</dbReference>
<keyword evidence="10" id="KW-1185">Reference proteome</keyword>
<dbReference type="InterPro" id="IPR001878">
    <property type="entry name" value="Znf_CCHC"/>
</dbReference>
<dbReference type="InterPro" id="IPR025829">
    <property type="entry name" value="Zn_knuckle_CX2CX3GHX4C"/>
</dbReference>
<dbReference type="SUPFAM" id="SSF57756">
    <property type="entry name" value="Retrovirus zinc finger-like domains"/>
    <property type="match status" value="1"/>
</dbReference>
<dbReference type="STRING" id="1805483.A0A177EE08"/>
<dbReference type="InterPro" id="IPR014891">
    <property type="entry name" value="DWNN_domain"/>
</dbReference>
<protein>
    <submittedName>
        <fullName evidence="9">Protein MPE1</fullName>
    </submittedName>
</protein>
<keyword evidence="3 6" id="KW-0863">Zinc-finger</keyword>
<dbReference type="PROSITE" id="PS00518">
    <property type="entry name" value="ZF_RING_1"/>
    <property type="match status" value="1"/>
</dbReference>
<dbReference type="PANTHER" id="PTHR15439:SF0">
    <property type="entry name" value="CELL DIVISION CYCLE AND APOPTOSIS REGULATOR PROTEIN 1-RELATED"/>
    <property type="match status" value="1"/>
</dbReference>
<dbReference type="PROSITE" id="PS50158">
    <property type="entry name" value="ZF_CCHC"/>
    <property type="match status" value="1"/>
</dbReference>